<evidence type="ECO:0000313" key="3">
    <source>
        <dbReference type="Proteomes" id="UP000248395"/>
    </source>
</evidence>
<name>A0A318JQR7_9NEIS</name>
<gene>
    <name evidence="2" type="ORF">DFR38_10152</name>
</gene>
<reference evidence="2 3" key="1">
    <citation type="submission" date="2018-05" db="EMBL/GenBank/DDBJ databases">
        <title>Genomic Encyclopedia of Type Strains, Phase IV (KMG-IV): sequencing the most valuable type-strain genomes for metagenomic binning, comparative biology and taxonomic classification.</title>
        <authorList>
            <person name="Goeker M."/>
        </authorList>
    </citation>
    <scope>NUCLEOTIDE SEQUENCE [LARGE SCALE GENOMIC DNA]</scope>
    <source>
        <strain evidence="2 3">DSM 25134</strain>
    </source>
</reference>
<evidence type="ECO:0000313" key="2">
    <source>
        <dbReference type="EMBL" id="PXX50997.1"/>
    </source>
</evidence>
<accession>A0A318JQR7</accession>
<feature type="compositionally biased region" description="Basic residues" evidence="1">
    <location>
        <begin position="1"/>
        <end position="15"/>
    </location>
</feature>
<dbReference type="OrthoDB" id="8592366at2"/>
<feature type="region of interest" description="Disordered" evidence="1">
    <location>
        <begin position="1"/>
        <end position="23"/>
    </location>
</feature>
<comment type="caution">
    <text evidence="2">The sequence shown here is derived from an EMBL/GenBank/DDBJ whole genome shotgun (WGS) entry which is preliminary data.</text>
</comment>
<dbReference type="AlphaFoldDB" id="A0A318JQR7"/>
<dbReference type="RefSeq" id="WP_059286384.1">
    <property type="nucleotide sequence ID" value="NZ_LNQU01000076.1"/>
</dbReference>
<dbReference type="EMBL" id="QJKC01000001">
    <property type="protein sequence ID" value="PXX50997.1"/>
    <property type="molecule type" value="Genomic_DNA"/>
</dbReference>
<organism evidence="2 3">
    <name type="scientific">Aquitalea magnusonii</name>
    <dbReference type="NCBI Taxonomy" id="332411"/>
    <lineage>
        <taxon>Bacteria</taxon>
        <taxon>Pseudomonadati</taxon>
        <taxon>Pseudomonadota</taxon>
        <taxon>Betaproteobacteria</taxon>
        <taxon>Neisseriales</taxon>
        <taxon>Chromobacteriaceae</taxon>
        <taxon>Aquitalea</taxon>
    </lineage>
</organism>
<keyword evidence="3" id="KW-1185">Reference proteome</keyword>
<proteinExistence type="predicted"/>
<sequence>MASKNSKHDKPRSKAAARTPEQKRWLRAEEACRHAMDQLFAMQRAERFADNELAGKYAVMAGIHYRKIRNGKVLGAADFNAAVEVSTATRRCLQQLDATLSFSALQDGPALLAVLQQIDGVLADYRQLKGGKD</sequence>
<dbReference type="Proteomes" id="UP000248395">
    <property type="component" value="Unassembled WGS sequence"/>
</dbReference>
<evidence type="ECO:0000256" key="1">
    <source>
        <dbReference type="SAM" id="MobiDB-lite"/>
    </source>
</evidence>
<protein>
    <submittedName>
        <fullName evidence="2">Uncharacterized protein</fullName>
    </submittedName>
</protein>